<gene>
    <name evidence="5" type="ORF">SOIL9_24790</name>
</gene>
<dbReference type="KEGG" id="gms:SOIL9_24790"/>
<evidence type="ECO:0000256" key="3">
    <source>
        <dbReference type="ARBA" id="ARBA00022801"/>
    </source>
</evidence>
<keyword evidence="6" id="KW-1185">Reference proteome</keyword>
<keyword evidence="3" id="KW-0378">Hydrolase</keyword>
<dbReference type="InterPro" id="IPR006433">
    <property type="entry name" value="Prohead_protease"/>
</dbReference>
<evidence type="ECO:0000259" key="4">
    <source>
        <dbReference type="Pfam" id="PF04586"/>
    </source>
</evidence>
<name>A0A6P2D477_9BACT</name>
<dbReference type="Pfam" id="PF04586">
    <property type="entry name" value="Peptidase_S78"/>
    <property type="match status" value="1"/>
</dbReference>
<dbReference type="EMBL" id="LR593886">
    <property type="protein sequence ID" value="VTR95235.1"/>
    <property type="molecule type" value="Genomic_DNA"/>
</dbReference>
<evidence type="ECO:0000256" key="1">
    <source>
        <dbReference type="ARBA" id="ARBA00022612"/>
    </source>
</evidence>
<evidence type="ECO:0000256" key="2">
    <source>
        <dbReference type="ARBA" id="ARBA00022670"/>
    </source>
</evidence>
<dbReference type="AlphaFoldDB" id="A0A6P2D477"/>
<sequence>MNPNPLRRRSSDPPANEVIHLRAAGDAPELRGDRRGVWDPAGFNRYSLPITEDGRTFREVIRPGAFARTLAAGADVRALVEHDKGRELSSRSAGLLLQEDGRGLFASFYAPATPAGDELLDQVRAGKFRGGSFGFRTVRDRTNAPVPNGPPLPLVELLDVELLEVPITASPAYPATVLSLRSDADRTRERRLRLAKLRG</sequence>
<keyword evidence="1" id="KW-1188">Viral release from host cell</keyword>
<dbReference type="GO" id="GO:0006508">
    <property type="term" value="P:proteolysis"/>
    <property type="evidence" value="ECO:0007669"/>
    <property type="project" value="UniProtKB-KW"/>
</dbReference>
<reference evidence="5 6" key="1">
    <citation type="submission" date="2019-05" db="EMBL/GenBank/DDBJ databases">
        <authorList>
            <consortium name="Science for Life Laboratories"/>
        </authorList>
    </citation>
    <scope>NUCLEOTIDE SEQUENCE [LARGE SCALE GENOMIC DNA]</scope>
    <source>
        <strain evidence="5">Soil9</strain>
    </source>
</reference>
<accession>A0A6P2D477</accession>
<protein>
    <recommendedName>
        <fullName evidence="4">Prohead serine protease domain-containing protein</fullName>
    </recommendedName>
</protein>
<evidence type="ECO:0000313" key="5">
    <source>
        <dbReference type="EMBL" id="VTR95235.1"/>
    </source>
</evidence>
<feature type="domain" description="Prohead serine protease" evidence="4">
    <location>
        <begin position="55"/>
        <end position="179"/>
    </location>
</feature>
<evidence type="ECO:0000313" key="6">
    <source>
        <dbReference type="Proteomes" id="UP000464178"/>
    </source>
</evidence>
<dbReference type="NCBIfam" id="TIGR01543">
    <property type="entry name" value="proheadase_HK97"/>
    <property type="match status" value="1"/>
</dbReference>
<proteinExistence type="predicted"/>
<organism evidence="5 6">
    <name type="scientific">Gemmata massiliana</name>
    <dbReference type="NCBI Taxonomy" id="1210884"/>
    <lineage>
        <taxon>Bacteria</taxon>
        <taxon>Pseudomonadati</taxon>
        <taxon>Planctomycetota</taxon>
        <taxon>Planctomycetia</taxon>
        <taxon>Gemmatales</taxon>
        <taxon>Gemmataceae</taxon>
        <taxon>Gemmata</taxon>
    </lineage>
</organism>
<keyword evidence="2 5" id="KW-0645">Protease</keyword>
<dbReference type="GO" id="GO:0008233">
    <property type="term" value="F:peptidase activity"/>
    <property type="evidence" value="ECO:0007669"/>
    <property type="project" value="UniProtKB-KW"/>
</dbReference>
<dbReference type="Proteomes" id="UP000464178">
    <property type="component" value="Chromosome"/>
</dbReference>
<dbReference type="InterPro" id="IPR054613">
    <property type="entry name" value="Peptidase_S78_dom"/>
</dbReference>
<dbReference type="RefSeq" id="WP_162669675.1">
    <property type="nucleotide sequence ID" value="NZ_LR593886.1"/>
</dbReference>